<dbReference type="Proteomes" id="UP000256924">
    <property type="component" value="Unassembled WGS sequence"/>
</dbReference>
<gene>
    <name evidence="1" type="ORF">DRF68_08245</name>
</gene>
<comment type="caution">
    <text evidence="1">The sequence shown here is derived from an EMBL/GenBank/DDBJ whole genome shotgun (WGS) entry which is preliminary data.</text>
</comment>
<proteinExistence type="predicted"/>
<keyword evidence="2" id="KW-1185">Reference proteome</keyword>
<reference evidence="1 2" key="1">
    <citation type="journal article" date="2004" name="Emerg. Infect. Dis.">
        <title>Amoebae-resisting bacteria isolated from human nasal swabs by amoebal coculture.</title>
        <authorList>
            <person name="Greub G."/>
            <person name="La Scola B."/>
            <person name="Raoult D."/>
        </authorList>
    </citation>
    <scope>NUCLEOTIDE SEQUENCE [LARGE SCALE GENOMIC DNA]</scope>
    <source>
        <strain evidence="1 2">CCUG 51329</strain>
    </source>
</reference>
<name>A0A3D9BBL5_9FLAO</name>
<accession>A0A3D9BBL5</accession>
<protein>
    <submittedName>
        <fullName evidence="1">Uncharacterized protein</fullName>
    </submittedName>
</protein>
<dbReference type="AlphaFoldDB" id="A0A3D9BBL5"/>
<organism evidence="1 2">
    <name type="scientific">Candidatus Chryseobacterium massiliense</name>
    <dbReference type="NCBI Taxonomy" id="204089"/>
    <lineage>
        <taxon>Bacteria</taxon>
        <taxon>Pseudomonadati</taxon>
        <taxon>Bacteroidota</taxon>
        <taxon>Flavobacteriia</taxon>
        <taxon>Flavobacteriales</taxon>
        <taxon>Weeksellaceae</taxon>
        <taxon>Chryseobacterium group</taxon>
        <taxon>Chryseobacterium</taxon>
    </lineage>
</organism>
<sequence>MLPEKEIFENSSQFQLTSRRMSLAESKHRLKLMPEISEAQTLLRSSQYNVSGKTVNAGSGVTINTNDVIYIENGPNYHTYTFNIVRENASIDAPVENLVLTPLPDGTYKGLLFRYNFTQQEKQNIMEGIPVDTKGKTTITEAGTNITLSKVQECSYVQETIWQDCSQHIHNQSNISDWVNCTAEIKPQVYTIGYWSCSSGGGGGNEGGSGNTGSDDGTGGGNAGNDNCITEVFQNPLDPVAVYNPCPIGVPTSPNIPNLSNPCEKTKSMLNRPNVQAGITTVKAQAKQTLTNPKTGEIGFKEKKDGTVVPADISTAHQVVFNNVTDGYGGYHNHTATGIHMVSPPDITDALFGFAAAQSISDGVGNAYLGMIAAEACSSCPDGVKYINYVIRFAGTGAELANFVYSPAQMTQIINDYRKTASDLSDPYISGTSYSNSSGDLNEKGLEKLFLDTLTNMGLDNKVILQRIENSGAVYNVTKDSSGAITVTPCP</sequence>
<evidence type="ECO:0000313" key="2">
    <source>
        <dbReference type="Proteomes" id="UP000256924"/>
    </source>
</evidence>
<dbReference type="EMBL" id="QNVU01000012">
    <property type="protein sequence ID" value="REC50991.1"/>
    <property type="molecule type" value="Genomic_DNA"/>
</dbReference>
<evidence type="ECO:0000313" key="1">
    <source>
        <dbReference type="EMBL" id="REC50991.1"/>
    </source>
</evidence>